<dbReference type="InterPro" id="IPR011009">
    <property type="entry name" value="Kinase-like_dom_sf"/>
</dbReference>
<feature type="compositionally biased region" description="Pro residues" evidence="1">
    <location>
        <begin position="345"/>
        <end position="355"/>
    </location>
</feature>
<dbReference type="InterPro" id="IPR036508">
    <property type="entry name" value="Chitin-bd_dom_sf"/>
</dbReference>
<dbReference type="InterPro" id="IPR004119">
    <property type="entry name" value="EcKL"/>
</dbReference>
<protein>
    <recommendedName>
        <fullName evidence="2">Chitin-binding type-2 domain-containing protein</fullName>
    </recommendedName>
</protein>
<dbReference type="SUPFAM" id="SSF56112">
    <property type="entry name" value="Protein kinase-like (PK-like)"/>
    <property type="match status" value="1"/>
</dbReference>
<dbReference type="PANTHER" id="PTHR11012">
    <property type="entry name" value="PROTEIN KINASE-LIKE DOMAIN-CONTAINING"/>
    <property type="match status" value="1"/>
</dbReference>
<reference evidence="3 4" key="1">
    <citation type="submission" date="2022-12" db="EMBL/GenBank/DDBJ databases">
        <title>Chromosome-level genome assembly of true bugs.</title>
        <authorList>
            <person name="Ma L."/>
            <person name="Li H."/>
        </authorList>
    </citation>
    <scope>NUCLEOTIDE SEQUENCE [LARGE SCALE GENOMIC DNA]</scope>
    <source>
        <strain evidence="3">Lab_2022b</strain>
    </source>
</reference>
<dbReference type="Pfam" id="PF01607">
    <property type="entry name" value="CBM_14"/>
    <property type="match status" value="1"/>
</dbReference>
<keyword evidence="4" id="KW-1185">Reference proteome</keyword>
<feature type="domain" description="Chitin-binding type-2" evidence="2">
    <location>
        <begin position="397"/>
        <end position="460"/>
    </location>
</feature>
<dbReference type="Proteomes" id="UP001461498">
    <property type="component" value="Unassembled WGS sequence"/>
</dbReference>
<dbReference type="PROSITE" id="PS50940">
    <property type="entry name" value="CHIT_BIND_II"/>
    <property type="match status" value="1"/>
</dbReference>
<accession>A0AAW1CN25</accession>
<dbReference type="Gene3D" id="3.90.1200.10">
    <property type="match status" value="1"/>
</dbReference>
<feature type="region of interest" description="Disordered" evidence="1">
    <location>
        <begin position="72"/>
        <end position="103"/>
    </location>
</feature>
<dbReference type="Pfam" id="PF02958">
    <property type="entry name" value="EcKL"/>
    <property type="match status" value="1"/>
</dbReference>
<dbReference type="GO" id="GO:0008061">
    <property type="term" value="F:chitin binding"/>
    <property type="evidence" value="ECO:0007669"/>
    <property type="project" value="InterPro"/>
</dbReference>
<proteinExistence type="predicted"/>
<comment type="caution">
    <text evidence="3">The sequence shown here is derived from an EMBL/GenBank/DDBJ whole genome shotgun (WGS) entry which is preliminary data.</text>
</comment>
<dbReference type="InterPro" id="IPR002557">
    <property type="entry name" value="Chitin-bd_dom"/>
</dbReference>
<evidence type="ECO:0000256" key="1">
    <source>
        <dbReference type="SAM" id="MobiDB-lite"/>
    </source>
</evidence>
<dbReference type="PANTHER" id="PTHR11012:SF48">
    <property type="entry name" value="CHK KINASE-LIKE DOMAIN-CONTAINING PROTEIN-RELATED"/>
    <property type="match status" value="1"/>
</dbReference>
<dbReference type="GO" id="GO:0005576">
    <property type="term" value="C:extracellular region"/>
    <property type="evidence" value="ECO:0007669"/>
    <property type="project" value="InterPro"/>
</dbReference>
<evidence type="ECO:0000259" key="2">
    <source>
        <dbReference type="PROSITE" id="PS50940"/>
    </source>
</evidence>
<dbReference type="InterPro" id="IPR015897">
    <property type="entry name" value="CHK_kinase-like"/>
</dbReference>
<feature type="compositionally biased region" description="Low complexity" evidence="1">
    <location>
        <begin position="327"/>
        <end position="344"/>
    </location>
</feature>
<dbReference type="SUPFAM" id="SSF57625">
    <property type="entry name" value="Invertebrate chitin-binding proteins"/>
    <property type="match status" value="1"/>
</dbReference>
<gene>
    <name evidence="3" type="ORF">O3M35_003470</name>
</gene>
<feature type="region of interest" description="Disordered" evidence="1">
    <location>
        <begin position="327"/>
        <end position="362"/>
    </location>
</feature>
<dbReference type="AlphaFoldDB" id="A0AAW1CN25"/>
<sequence>MAILNTFASVLDVGWVNGTCVFSSDFGFTLNCGFKKSSLFRIKNLGGVKGYVGLGFSVGDELAFAEALGNEEDQNKRSANDVNAPLDPQSRGDGEITGRSHSGRNPLLAWATVGGMPAGTLPGSLAGTLPGTLPGSVLPGAMPGLPLGLPAPPPTIPPFKPLGGSNPKNNSATVPPFSALPPSIARIPVINNVRQPAPVVPPALPVQQPAPLLFQNAMQMANRRFQVVPNKDEMPLKTNIIVGKVVEPVQEPQQGPAPNTLSLRTLNAQTVKPSTQPSAQIAGIDVTSPSPLLMGHSVQSLAQASNISVEALAAALRLREQQLLASVTATTTTSTTTTTTTTTTTPPPPTRPPTIRPRYPLVGPNRVMNAPKEYYPVSYDKNYDDNFTSKVELPDTSFSCGDQKHFPGLYADEDLGCMVFHVCAFTDDGMVMKSFLCPESTLFDQSILKCNWWFYVDCKASRKLYDNYSIRSASEASSGFLSISSTLTVKVSLNNDINDIKFFIKFLPKDEYQRNVAIKGKSFKKEAAFFGTLFSDMRKFLTYKTIPGCYLKDNETVIVFEHLIANGYKNCSAYNFDLKHVYKSIKSLADLHSASLLYEHKIGKTLDEVFPYDILLCWFCEVEDHPGYQENLAAAGTVSLIIDKYFQNYPENLLNKAKLLCKKFSHFTENKSKKYRNVFTHHDLWCNNIMFKYDENDIVEDAVLIDFQTYGYNPPTLDLLFLIYCNLEKNIRNEHFHELLDYYYKCLSDNIKNHSVNPDDILTKEEFMSSLEETQPIALTGAALFLHTAVMPENELAPIVSDPNRIREYLEKERPLVLDVMEKYEDYRNRVLQSIEDLIEVIKK</sequence>
<name>A0AAW1CN25_9HEMI</name>
<dbReference type="Gene3D" id="2.170.140.10">
    <property type="entry name" value="Chitin binding domain"/>
    <property type="match status" value="1"/>
</dbReference>
<evidence type="ECO:0000313" key="4">
    <source>
        <dbReference type="Proteomes" id="UP001461498"/>
    </source>
</evidence>
<organism evidence="3 4">
    <name type="scientific">Rhynocoris fuscipes</name>
    <dbReference type="NCBI Taxonomy" id="488301"/>
    <lineage>
        <taxon>Eukaryota</taxon>
        <taxon>Metazoa</taxon>
        <taxon>Ecdysozoa</taxon>
        <taxon>Arthropoda</taxon>
        <taxon>Hexapoda</taxon>
        <taxon>Insecta</taxon>
        <taxon>Pterygota</taxon>
        <taxon>Neoptera</taxon>
        <taxon>Paraneoptera</taxon>
        <taxon>Hemiptera</taxon>
        <taxon>Heteroptera</taxon>
        <taxon>Panheteroptera</taxon>
        <taxon>Cimicomorpha</taxon>
        <taxon>Reduviidae</taxon>
        <taxon>Harpactorinae</taxon>
        <taxon>Harpactorini</taxon>
        <taxon>Rhynocoris</taxon>
    </lineage>
</organism>
<dbReference type="EMBL" id="JAPXFL010000012">
    <property type="protein sequence ID" value="KAK9498929.1"/>
    <property type="molecule type" value="Genomic_DNA"/>
</dbReference>
<evidence type="ECO:0000313" key="3">
    <source>
        <dbReference type="EMBL" id="KAK9498929.1"/>
    </source>
</evidence>
<dbReference type="SMART" id="SM00587">
    <property type="entry name" value="CHK"/>
    <property type="match status" value="1"/>
</dbReference>